<sequence length="102" mass="11737">MRLSKGILVRDEHILHYKLYQELLALPEYLPDMGTYKVCRQADSKKCALILLFAQHSTGDGSKFSLRDSEYIDACNKSHGSATRQQNRLDTFVKVPHRSRLI</sequence>
<proteinExistence type="predicted"/>
<reference evidence="1" key="1">
    <citation type="submission" date="2022-10" db="EMBL/GenBank/DDBJ databases">
        <title>Genome sequences of endogenous nimaviruses in decapod crustaceans.</title>
        <authorList>
            <person name="Kawato S."/>
            <person name="Nozaki R."/>
            <person name="Kondo H."/>
            <person name="Hirono I."/>
        </authorList>
    </citation>
    <scope>NUCLEOTIDE SEQUENCE</scope>
    <source>
        <strain evidence="1">Ube2021</strain>
    </source>
</reference>
<evidence type="ECO:0000313" key="1">
    <source>
        <dbReference type="EMBL" id="BDT63001.1"/>
    </source>
</evidence>
<accession>A0A9C7C6V6</accession>
<dbReference type="EMBL" id="LC738880">
    <property type="protein sequence ID" value="BDT63001.1"/>
    <property type="molecule type" value="Genomic_DNA"/>
</dbReference>
<protein>
    <submittedName>
        <fullName evidence="1">Wsv206-like protein</fullName>
    </submittedName>
</protein>
<organism evidence="1">
    <name type="scientific">Trachysalambria curvirostris nimavirus</name>
    <dbReference type="NCBI Taxonomy" id="2984282"/>
    <lineage>
        <taxon>Viruses</taxon>
        <taxon>Viruses incertae sedis</taxon>
        <taxon>Naldaviricetes</taxon>
        <taxon>Nimaviridae</taxon>
    </lineage>
</organism>
<name>A0A9C7C6V6_9VIRU</name>